<evidence type="ECO:0000259" key="6">
    <source>
        <dbReference type="Pfam" id="PF02656"/>
    </source>
</evidence>
<reference evidence="7 8" key="2">
    <citation type="submission" date="2013-02" db="EMBL/GenBank/DDBJ databases">
        <title>The Genome Sequence of Plasmodium falciparum FCH/4.</title>
        <authorList>
            <consortium name="The Broad Institute Genome Sequencing Platform"/>
            <consortium name="The Broad Institute Genome Sequencing Center for Infectious Disease"/>
            <person name="Neafsey D."/>
            <person name="Cheeseman I."/>
            <person name="Volkman S."/>
            <person name="Adams J."/>
            <person name="Walker B."/>
            <person name="Young S.K."/>
            <person name="Zeng Q."/>
            <person name="Gargeya S."/>
            <person name="Fitzgerald M."/>
            <person name="Haas B."/>
            <person name="Abouelleil A."/>
            <person name="Alvarado L."/>
            <person name="Arachchi H.M."/>
            <person name="Berlin A.M."/>
            <person name="Chapman S.B."/>
            <person name="Dewar J."/>
            <person name="Goldberg J."/>
            <person name="Griggs A."/>
            <person name="Gujja S."/>
            <person name="Hansen M."/>
            <person name="Howarth C."/>
            <person name="Imamovic A."/>
            <person name="Larimer J."/>
            <person name="McCowan C."/>
            <person name="Murphy C."/>
            <person name="Neiman D."/>
            <person name="Pearson M."/>
            <person name="Priest M."/>
            <person name="Roberts A."/>
            <person name="Saif S."/>
            <person name="Shea T."/>
            <person name="Sisk P."/>
            <person name="Sykes S."/>
            <person name="Wortman J."/>
            <person name="Nusbaum C."/>
            <person name="Birren B."/>
        </authorList>
    </citation>
    <scope>NUCLEOTIDE SEQUENCE [LARGE SCALE GENOMIC DNA]</scope>
    <source>
        <strain evidence="7 8">FCH/4</strain>
    </source>
</reference>
<feature type="domain" description="DUF202" evidence="6">
    <location>
        <begin position="86"/>
        <end position="146"/>
    </location>
</feature>
<keyword evidence="3 5" id="KW-1133">Transmembrane helix</keyword>
<accession>A0A024VMK1</accession>
<evidence type="ECO:0000256" key="5">
    <source>
        <dbReference type="SAM" id="Phobius"/>
    </source>
</evidence>
<comment type="subcellular location">
    <subcellularLocation>
        <location evidence="1">Endomembrane system</location>
        <topology evidence="1">Multi-pass membrane protein</topology>
    </subcellularLocation>
</comment>
<proteinExistence type="predicted"/>
<dbReference type="InterPro" id="IPR051572">
    <property type="entry name" value="VTC_Complex_Subunit"/>
</dbReference>
<evidence type="ECO:0000313" key="7">
    <source>
        <dbReference type="EMBL" id="ETW29949.1"/>
    </source>
</evidence>
<organism evidence="7 8">
    <name type="scientific">Plasmodium falciparum FCH/4</name>
    <dbReference type="NCBI Taxonomy" id="1036724"/>
    <lineage>
        <taxon>Eukaryota</taxon>
        <taxon>Sar</taxon>
        <taxon>Alveolata</taxon>
        <taxon>Apicomplexa</taxon>
        <taxon>Aconoidasida</taxon>
        <taxon>Haemosporida</taxon>
        <taxon>Plasmodiidae</taxon>
        <taxon>Plasmodium</taxon>
        <taxon>Plasmodium (Laverania)</taxon>
    </lineage>
</organism>
<protein>
    <recommendedName>
        <fullName evidence="6">DUF202 domain-containing protein</fullName>
    </recommendedName>
</protein>
<dbReference type="GO" id="GO:0012505">
    <property type="term" value="C:endomembrane system"/>
    <property type="evidence" value="ECO:0007669"/>
    <property type="project" value="UniProtKB-SubCell"/>
</dbReference>
<feature type="transmembrane region" description="Helical" evidence="5">
    <location>
        <begin position="121"/>
        <end position="143"/>
    </location>
</feature>
<evidence type="ECO:0000313" key="8">
    <source>
        <dbReference type="Proteomes" id="UP000030656"/>
    </source>
</evidence>
<dbReference type="Proteomes" id="UP000030656">
    <property type="component" value="Unassembled WGS sequence"/>
</dbReference>
<dbReference type="InterPro" id="IPR003807">
    <property type="entry name" value="DUF202"/>
</dbReference>
<dbReference type="Pfam" id="PF02656">
    <property type="entry name" value="DUF202"/>
    <property type="match status" value="1"/>
</dbReference>
<evidence type="ECO:0000256" key="3">
    <source>
        <dbReference type="ARBA" id="ARBA00022989"/>
    </source>
</evidence>
<dbReference type="EMBL" id="KI927944">
    <property type="protein sequence ID" value="ETW29949.1"/>
    <property type="molecule type" value="Genomic_DNA"/>
</dbReference>
<name>A0A024VMK1_PLAFA</name>
<gene>
    <name evidence="7" type="ORF">PFFCH_02609</name>
</gene>
<evidence type="ECO:0000256" key="1">
    <source>
        <dbReference type="ARBA" id="ARBA00004127"/>
    </source>
</evidence>
<dbReference type="PANTHER" id="PTHR46140:SF1">
    <property type="entry name" value="VACUOLAR TRANSPORTER CHAPERONE COMPLEX SUBUNIT 4-RELATED"/>
    <property type="match status" value="1"/>
</dbReference>
<dbReference type="PANTHER" id="PTHR46140">
    <property type="entry name" value="VACUOLAR TRANSPORTER CHAPERONE 1-RELATED"/>
    <property type="match status" value="1"/>
</dbReference>
<reference evidence="7 8" key="1">
    <citation type="submission" date="2013-02" db="EMBL/GenBank/DDBJ databases">
        <title>The Genome Annotation of Plasmodium falciparum FCH/4.</title>
        <authorList>
            <consortium name="The Broad Institute Genome Sequencing Platform"/>
            <consortium name="The Broad Institute Genome Sequencing Center for Infectious Disease"/>
            <person name="Neafsey D."/>
            <person name="Hoffman S."/>
            <person name="Volkman S."/>
            <person name="Rosenthal P."/>
            <person name="Walker B."/>
            <person name="Young S.K."/>
            <person name="Zeng Q."/>
            <person name="Gargeya S."/>
            <person name="Fitzgerald M."/>
            <person name="Haas B."/>
            <person name="Abouelleil A."/>
            <person name="Allen A.W."/>
            <person name="Alvarado L."/>
            <person name="Arachchi H.M."/>
            <person name="Berlin A.M."/>
            <person name="Chapman S.B."/>
            <person name="Gainer-Dewar J."/>
            <person name="Goldberg J."/>
            <person name="Griggs A."/>
            <person name="Gujja S."/>
            <person name="Hansen M."/>
            <person name="Howarth C."/>
            <person name="Imamovic A."/>
            <person name="Ireland A."/>
            <person name="Larimer J."/>
            <person name="McCowan C."/>
            <person name="Murphy C."/>
            <person name="Pearson M."/>
            <person name="Poon T.W."/>
            <person name="Priest M."/>
            <person name="Roberts A."/>
            <person name="Saif S."/>
            <person name="Shea T."/>
            <person name="Sisk P."/>
            <person name="Sykes S."/>
            <person name="Wortman J."/>
            <person name="Nusbaum C."/>
            <person name="Birren B."/>
        </authorList>
    </citation>
    <scope>NUCLEOTIDE SEQUENCE [LARGE SCALE GENOMIC DNA]</scope>
    <source>
        <strain evidence="7 8">FCH/4</strain>
    </source>
</reference>
<feature type="transmembrane region" description="Helical" evidence="5">
    <location>
        <begin position="164"/>
        <end position="183"/>
    </location>
</feature>
<keyword evidence="2 5" id="KW-0812">Transmembrane</keyword>
<dbReference type="AlphaFoldDB" id="A0A024VMK1"/>
<evidence type="ECO:0000256" key="4">
    <source>
        <dbReference type="ARBA" id="ARBA00023136"/>
    </source>
</evidence>
<sequence>MINNNNINKFNKYSNNFKDISIKNTSLIYDNNLYEPLLHQTNNTYQNTSQSLIRTIISSIKKVLLSTNNTQHNPKPKNAVVRVEPKTFFANERTLLQWLNTSVLLSTISITLLNFSNSYGFFSGVIMAPVSIFFILYSFYIYLKRSDALVNKEPINYTDKLGPLILVLTLTFSLSTVVILNIYSRWKTEILS</sequence>
<keyword evidence="4 5" id="KW-0472">Membrane</keyword>
<evidence type="ECO:0000256" key="2">
    <source>
        <dbReference type="ARBA" id="ARBA00022692"/>
    </source>
</evidence>